<dbReference type="PROSITE" id="PS51007">
    <property type="entry name" value="CYTC"/>
    <property type="match status" value="1"/>
</dbReference>
<dbReference type="EMBL" id="FXZK01000001">
    <property type="protein sequence ID" value="SMY06166.1"/>
    <property type="molecule type" value="Genomic_DNA"/>
</dbReference>
<keyword evidence="3 4" id="KW-0408">Iron</keyword>
<dbReference type="Proteomes" id="UP000201613">
    <property type="component" value="Unassembled WGS sequence"/>
</dbReference>
<dbReference type="AlphaFoldDB" id="A0A238LB18"/>
<proteinExistence type="predicted"/>
<dbReference type="Pfam" id="PF00034">
    <property type="entry name" value="Cytochrom_C"/>
    <property type="match status" value="1"/>
</dbReference>
<evidence type="ECO:0000256" key="2">
    <source>
        <dbReference type="ARBA" id="ARBA00022723"/>
    </source>
</evidence>
<dbReference type="InterPro" id="IPR009056">
    <property type="entry name" value="Cyt_c-like_dom"/>
</dbReference>
<name>A0A238LB18_9RHOB</name>
<dbReference type="Gene3D" id="1.10.760.10">
    <property type="entry name" value="Cytochrome c-like domain"/>
    <property type="match status" value="1"/>
</dbReference>
<dbReference type="RefSeq" id="WP_093990372.1">
    <property type="nucleotide sequence ID" value="NZ_FXZK01000001.1"/>
</dbReference>
<accession>A0A238LB18</accession>
<keyword evidence="1 4" id="KW-0349">Heme</keyword>
<protein>
    <submittedName>
        <fullName evidence="6">Cytochrome c-554(547)</fullName>
    </submittedName>
</protein>
<evidence type="ECO:0000256" key="1">
    <source>
        <dbReference type="ARBA" id="ARBA00022617"/>
    </source>
</evidence>
<dbReference type="GO" id="GO:0020037">
    <property type="term" value="F:heme binding"/>
    <property type="evidence" value="ECO:0007669"/>
    <property type="project" value="InterPro"/>
</dbReference>
<feature type="domain" description="Cytochrome c" evidence="5">
    <location>
        <begin position="48"/>
        <end position="134"/>
    </location>
</feature>
<dbReference type="GO" id="GO:0046872">
    <property type="term" value="F:metal ion binding"/>
    <property type="evidence" value="ECO:0007669"/>
    <property type="project" value="UniProtKB-KW"/>
</dbReference>
<gene>
    <name evidence="6" type="ORF">LOM8899_00288</name>
</gene>
<keyword evidence="2 4" id="KW-0479">Metal-binding</keyword>
<sequence>MNRLILAAAAVLVVAVGVYFASGDNRVEPDVGAGGPMVNVILPDTLSADAQIGKTGFEAKCASCHGLNAAGRDGVAPPLVHIIYEPNHHGDEAFQRAAALGVPSHHWSFGNMAPVEGLTRADVAMIVAYVRELQRANGIE</sequence>
<dbReference type="OrthoDB" id="7854060at2"/>
<reference evidence="6 7" key="1">
    <citation type="submission" date="2017-05" db="EMBL/GenBank/DDBJ databases">
        <authorList>
            <person name="Song R."/>
            <person name="Chenine A.L."/>
            <person name="Ruprecht R.M."/>
        </authorList>
    </citation>
    <scope>NUCLEOTIDE SEQUENCE [LARGE SCALE GENOMIC DNA]</scope>
    <source>
        <strain evidence="6 7">CECT 8899</strain>
    </source>
</reference>
<evidence type="ECO:0000259" key="5">
    <source>
        <dbReference type="PROSITE" id="PS51007"/>
    </source>
</evidence>
<evidence type="ECO:0000313" key="6">
    <source>
        <dbReference type="EMBL" id="SMY06166.1"/>
    </source>
</evidence>
<keyword evidence="7" id="KW-1185">Reference proteome</keyword>
<evidence type="ECO:0000313" key="7">
    <source>
        <dbReference type="Proteomes" id="UP000201613"/>
    </source>
</evidence>
<organism evidence="6 7">
    <name type="scientific">Flavimaricola marinus</name>
    <dbReference type="NCBI Taxonomy" id="1819565"/>
    <lineage>
        <taxon>Bacteria</taxon>
        <taxon>Pseudomonadati</taxon>
        <taxon>Pseudomonadota</taxon>
        <taxon>Alphaproteobacteria</taxon>
        <taxon>Rhodobacterales</taxon>
        <taxon>Paracoccaceae</taxon>
        <taxon>Flavimaricola</taxon>
    </lineage>
</organism>
<dbReference type="GO" id="GO:0009055">
    <property type="term" value="F:electron transfer activity"/>
    <property type="evidence" value="ECO:0007669"/>
    <property type="project" value="InterPro"/>
</dbReference>
<evidence type="ECO:0000256" key="4">
    <source>
        <dbReference type="PROSITE-ProRule" id="PRU00433"/>
    </source>
</evidence>
<evidence type="ECO:0000256" key="3">
    <source>
        <dbReference type="ARBA" id="ARBA00023004"/>
    </source>
</evidence>
<dbReference type="SUPFAM" id="SSF46626">
    <property type="entry name" value="Cytochrome c"/>
    <property type="match status" value="1"/>
</dbReference>
<dbReference type="InterPro" id="IPR036909">
    <property type="entry name" value="Cyt_c-like_dom_sf"/>
</dbReference>